<name>A0ACB9NCQ3_BAUVA</name>
<evidence type="ECO:0000313" key="1">
    <source>
        <dbReference type="EMBL" id="KAI4333937.1"/>
    </source>
</evidence>
<evidence type="ECO:0000313" key="2">
    <source>
        <dbReference type="Proteomes" id="UP000828941"/>
    </source>
</evidence>
<dbReference type="Proteomes" id="UP000828941">
    <property type="component" value="Chromosome 7"/>
</dbReference>
<accession>A0ACB9NCQ3</accession>
<dbReference type="EMBL" id="CM039432">
    <property type="protein sequence ID" value="KAI4333937.1"/>
    <property type="molecule type" value="Genomic_DNA"/>
</dbReference>
<organism evidence="1 2">
    <name type="scientific">Bauhinia variegata</name>
    <name type="common">Purple orchid tree</name>
    <name type="synonym">Phanera variegata</name>
    <dbReference type="NCBI Taxonomy" id="167791"/>
    <lineage>
        <taxon>Eukaryota</taxon>
        <taxon>Viridiplantae</taxon>
        <taxon>Streptophyta</taxon>
        <taxon>Embryophyta</taxon>
        <taxon>Tracheophyta</taxon>
        <taxon>Spermatophyta</taxon>
        <taxon>Magnoliopsida</taxon>
        <taxon>eudicotyledons</taxon>
        <taxon>Gunneridae</taxon>
        <taxon>Pentapetalae</taxon>
        <taxon>rosids</taxon>
        <taxon>fabids</taxon>
        <taxon>Fabales</taxon>
        <taxon>Fabaceae</taxon>
        <taxon>Cercidoideae</taxon>
        <taxon>Cercideae</taxon>
        <taxon>Bauhiniinae</taxon>
        <taxon>Bauhinia</taxon>
    </lineage>
</organism>
<gene>
    <name evidence="1" type="ORF">L6164_018686</name>
</gene>
<reference evidence="1 2" key="1">
    <citation type="journal article" date="2022" name="DNA Res.">
        <title>Chromosomal-level genome assembly of the orchid tree Bauhinia variegata (Leguminosae; Cercidoideae) supports the allotetraploid origin hypothesis of Bauhinia.</title>
        <authorList>
            <person name="Zhong Y."/>
            <person name="Chen Y."/>
            <person name="Zheng D."/>
            <person name="Pang J."/>
            <person name="Liu Y."/>
            <person name="Luo S."/>
            <person name="Meng S."/>
            <person name="Qian L."/>
            <person name="Wei D."/>
            <person name="Dai S."/>
            <person name="Zhou R."/>
        </authorList>
    </citation>
    <scope>NUCLEOTIDE SEQUENCE [LARGE SCALE GENOMIC DNA]</scope>
    <source>
        <strain evidence="1">BV-YZ2020</strain>
    </source>
</reference>
<proteinExistence type="predicted"/>
<keyword evidence="2" id="KW-1185">Reference proteome</keyword>
<comment type="caution">
    <text evidence="1">The sequence shown here is derived from an EMBL/GenBank/DDBJ whole genome shotgun (WGS) entry which is preliminary data.</text>
</comment>
<sequence>MAMGHGLVRQVGSRRLRQFLFIGHVLEWSGGCISIVPVQRLKAWYTELAYSIHRDRSESVDTAALNHLPIHLLQGIGAGTGKEPTLELERREKIKSSL</sequence>
<protein>
    <submittedName>
        <fullName evidence="1">Uncharacterized protein</fullName>
    </submittedName>
</protein>